<reference evidence="2 3" key="1">
    <citation type="submission" date="2017-10" db="EMBL/GenBank/DDBJ databases">
        <title>Comparative genomics in systemic dimorphic fungi from Ajellomycetaceae.</title>
        <authorList>
            <person name="Munoz J.F."/>
            <person name="Mcewen J.G."/>
            <person name="Clay O.K."/>
            <person name="Cuomo C.A."/>
        </authorList>
    </citation>
    <scope>NUCLEOTIDE SEQUENCE [LARGE SCALE GENOMIC DNA]</scope>
    <source>
        <strain evidence="2 3">UAMH130</strain>
    </source>
</reference>
<sequence>MERMSFVPSTPALIAIENAKGCILTDRAGAIDFANQFILTCPSGPQLLLYQRFLTMLNVGDQLEINFSLREPTSTEAQDPAGELIGHTWAILKPAQGSEKLLYEVGRKTEPISDAEAAKAFNGYRKLLAAFQTGMQGTGTSMLVSAAAAGATWQPMDIPLPPPRQPTPTAAPVRSISRALSPSNLYFAAGVMFYFVDLSMTAPSQPEFYETPLHLSSPMQAVDALVLSALVTLAIGVPPLVFAVVQANSSLGTMPEMYGRAAYALAPDCSPEAGKIIIVG</sequence>
<feature type="transmembrane region" description="Helical" evidence="1">
    <location>
        <begin position="224"/>
        <end position="245"/>
    </location>
</feature>
<proteinExistence type="predicted"/>
<evidence type="ECO:0000313" key="2">
    <source>
        <dbReference type="EMBL" id="PGH01564.1"/>
    </source>
</evidence>
<comment type="caution">
    <text evidence="2">The sequence shown here is derived from an EMBL/GenBank/DDBJ whole genome shotgun (WGS) entry which is preliminary data.</text>
</comment>
<organism evidence="2 3">
    <name type="scientific">Blastomyces parvus</name>
    <dbReference type="NCBI Taxonomy" id="2060905"/>
    <lineage>
        <taxon>Eukaryota</taxon>
        <taxon>Fungi</taxon>
        <taxon>Dikarya</taxon>
        <taxon>Ascomycota</taxon>
        <taxon>Pezizomycotina</taxon>
        <taxon>Eurotiomycetes</taxon>
        <taxon>Eurotiomycetidae</taxon>
        <taxon>Onygenales</taxon>
        <taxon>Ajellomycetaceae</taxon>
        <taxon>Blastomyces</taxon>
    </lineage>
</organism>
<keyword evidence="3" id="KW-1185">Reference proteome</keyword>
<keyword evidence="1" id="KW-1133">Transmembrane helix</keyword>
<dbReference type="Proteomes" id="UP000224080">
    <property type="component" value="Unassembled WGS sequence"/>
</dbReference>
<evidence type="ECO:0000313" key="3">
    <source>
        <dbReference type="Proteomes" id="UP000224080"/>
    </source>
</evidence>
<protein>
    <submittedName>
        <fullName evidence="2">Uncharacterized protein</fullName>
    </submittedName>
</protein>
<keyword evidence="1" id="KW-0472">Membrane</keyword>
<name>A0A2B7WQB6_9EURO</name>
<evidence type="ECO:0000256" key="1">
    <source>
        <dbReference type="SAM" id="Phobius"/>
    </source>
</evidence>
<dbReference type="AlphaFoldDB" id="A0A2B7WQB6"/>
<dbReference type="EMBL" id="PDNC01000070">
    <property type="protein sequence ID" value="PGH01564.1"/>
    <property type="molecule type" value="Genomic_DNA"/>
</dbReference>
<keyword evidence="1" id="KW-0812">Transmembrane</keyword>
<accession>A0A2B7WQB6</accession>
<feature type="transmembrane region" description="Helical" evidence="1">
    <location>
        <begin position="184"/>
        <end position="204"/>
    </location>
</feature>
<dbReference type="OrthoDB" id="4933604at2759"/>
<gene>
    <name evidence="2" type="ORF">GX51_05129</name>
</gene>